<dbReference type="RefSeq" id="WP_382360090.1">
    <property type="nucleotide sequence ID" value="NZ_JBHLWV010000006.1"/>
</dbReference>
<evidence type="ECO:0000313" key="3">
    <source>
        <dbReference type="Proteomes" id="UP001589783"/>
    </source>
</evidence>
<dbReference type="Proteomes" id="UP001589783">
    <property type="component" value="Unassembled WGS sequence"/>
</dbReference>
<comment type="caution">
    <text evidence="2">The sequence shown here is derived from an EMBL/GenBank/DDBJ whole genome shotgun (WGS) entry which is preliminary data.</text>
</comment>
<accession>A0ABV6H4W2</accession>
<protein>
    <submittedName>
        <fullName evidence="2">Uncharacterized protein</fullName>
    </submittedName>
</protein>
<organism evidence="2 3">
    <name type="scientific">Gordonia phosphorivorans</name>
    <dbReference type="NCBI Taxonomy" id="1056982"/>
    <lineage>
        <taxon>Bacteria</taxon>
        <taxon>Bacillati</taxon>
        <taxon>Actinomycetota</taxon>
        <taxon>Actinomycetes</taxon>
        <taxon>Mycobacteriales</taxon>
        <taxon>Gordoniaceae</taxon>
        <taxon>Gordonia</taxon>
    </lineage>
</organism>
<sequence length="556" mass="59250">MTAPAAFERKTTGGSFVAYEARPSRATVEIKVGDGTEQVFVHPEVFIQEYPSIKVLSVAASERGNGLYVQFDPASVPVGEGKQPLTRAIAASTVAGGEIEAALRRAQETGRPVYLAVERRRKYKSADGKVISYDEPIMALRGFTEDGESTDAAQGVSKANISKVLALVGPADRADINLISSEARSNPLDWPLHRSNRVGKTPAQGWVRITRPDGTPGGAAIPREMWRELSGAATGGTAQLDDAAVSRIADAVAVRMGAANDNPTISRPPQRTSRSAEGKRWDLYNSDGRVNPGSYAVSGLLAIRDTALTALGEACFTEQADADSAGRTPNLLTRDQISTTATAMMGPLSEIVDQVQTAMTGKPANRINGSSATAAKIIRQVVLQDVPLTVAVVNDPQLRAHWLTEVGEVGRVLAAAVLAATESYLDEVSEPTPINDASGRAHRQVDRQNDPVDPRGAASPANSNVQRPPTPNFSVGDNAVSSIRDRNHQALQPLLEAAGMQPEHAAPLLAEQFGTADLDQVDPELLAGRVQTWGQEPARFRDMAQHVYTKAQQRAS</sequence>
<name>A0ABV6H4W2_9ACTN</name>
<evidence type="ECO:0000256" key="1">
    <source>
        <dbReference type="SAM" id="MobiDB-lite"/>
    </source>
</evidence>
<feature type="compositionally biased region" description="Polar residues" evidence="1">
    <location>
        <begin position="460"/>
        <end position="479"/>
    </location>
</feature>
<proteinExistence type="predicted"/>
<gene>
    <name evidence="2" type="ORF">ACFFJD_01890</name>
</gene>
<reference evidence="2 3" key="1">
    <citation type="submission" date="2024-09" db="EMBL/GenBank/DDBJ databases">
        <authorList>
            <person name="Sun Q."/>
            <person name="Mori K."/>
        </authorList>
    </citation>
    <scope>NUCLEOTIDE SEQUENCE [LARGE SCALE GENOMIC DNA]</scope>
    <source>
        <strain evidence="2 3">CCM 7957</strain>
    </source>
</reference>
<feature type="region of interest" description="Disordered" evidence="1">
    <location>
        <begin position="429"/>
        <end position="479"/>
    </location>
</feature>
<feature type="compositionally biased region" description="Basic and acidic residues" evidence="1">
    <location>
        <begin position="443"/>
        <end position="453"/>
    </location>
</feature>
<dbReference type="EMBL" id="JBHLWV010000006">
    <property type="protein sequence ID" value="MFC0313604.1"/>
    <property type="molecule type" value="Genomic_DNA"/>
</dbReference>
<evidence type="ECO:0000313" key="2">
    <source>
        <dbReference type="EMBL" id="MFC0313604.1"/>
    </source>
</evidence>
<keyword evidence="3" id="KW-1185">Reference proteome</keyword>